<dbReference type="Proteomes" id="UP001220964">
    <property type="component" value="Unassembled WGS sequence"/>
</dbReference>
<dbReference type="GO" id="GO:0055085">
    <property type="term" value="P:transmembrane transport"/>
    <property type="evidence" value="ECO:0007669"/>
    <property type="project" value="InterPro"/>
</dbReference>
<keyword evidence="4 7" id="KW-0812">Transmembrane</keyword>
<evidence type="ECO:0000259" key="8">
    <source>
        <dbReference type="PROSITE" id="PS50928"/>
    </source>
</evidence>
<comment type="caution">
    <text evidence="9">The sequence shown here is derived from an EMBL/GenBank/DDBJ whole genome shotgun (WGS) entry which is preliminary data.</text>
</comment>
<reference evidence="9" key="1">
    <citation type="submission" date="2023-03" db="EMBL/GenBank/DDBJ databases">
        <title>Multiphase analysis and comparison of six strains from genera Psychromarinibacter, Lutimaribacter, and Maritimibacter, including a novel species: Psychromarinibacter sediminicola sp. nov.</title>
        <authorList>
            <person name="Wang Y.-H."/>
            <person name="Ye M.-Q."/>
            <person name="Du Z.-J."/>
        </authorList>
    </citation>
    <scope>NUCLEOTIDE SEQUENCE</scope>
    <source>
        <strain evidence="9">C21-152</strain>
    </source>
</reference>
<accession>A0AAE3NQ41</accession>
<keyword evidence="3" id="KW-1003">Cell membrane</keyword>
<keyword evidence="6 7" id="KW-0472">Membrane</keyword>
<keyword evidence="2 7" id="KW-0813">Transport</keyword>
<evidence type="ECO:0000256" key="1">
    <source>
        <dbReference type="ARBA" id="ARBA00004651"/>
    </source>
</evidence>
<proteinExistence type="inferred from homology"/>
<dbReference type="SUPFAM" id="SSF161098">
    <property type="entry name" value="MetI-like"/>
    <property type="match status" value="1"/>
</dbReference>
<evidence type="ECO:0000256" key="3">
    <source>
        <dbReference type="ARBA" id="ARBA00022475"/>
    </source>
</evidence>
<feature type="domain" description="ABC transmembrane type-1" evidence="8">
    <location>
        <begin position="71"/>
        <end position="263"/>
    </location>
</feature>
<name>A0AAE3NQ41_9RHOB</name>
<feature type="transmembrane region" description="Helical" evidence="7">
    <location>
        <begin position="189"/>
        <end position="210"/>
    </location>
</feature>
<feature type="transmembrane region" description="Helical" evidence="7">
    <location>
        <begin position="143"/>
        <end position="168"/>
    </location>
</feature>
<dbReference type="EMBL" id="JARGYC010000008">
    <property type="protein sequence ID" value="MDF0599997.1"/>
    <property type="molecule type" value="Genomic_DNA"/>
</dbReference>
<dbReference type="PANTHER" id="PTHR32243">
    <property type="entry name" value="MALTOSE TRANSPORT SYSTEM PERMEASE-RELATED"/>
    <property type="match status" value="1"/>
</dbReference>
<evidence type="ECO:0000256" key="2">
    <source>
        <dbReference type="ARBA" id="ARBA00022448"/>
    </source>
</evidence>
<dbReference type="AlphaFoldDB" id="A0AAE3NQ41"/>
<feature type="transmembrane region" description="Helical" evidence="7">
    <location>
        <begin position="75"/>
        <end position="97"/>
    </location>
</feature>
<evidence type="ECO:0000256" key="6">
    <source>
        <dbReference type="ARBA" id="ARBA00023136"/>
    </source>
</evidence>
<feature type="transmembrane region" description="Helical" evidence="7">
    <location>
        <begin position="12"/>
        <end position="32"/>
    </location>
</feature>
<comment type="similarity">
    <text evidence="7">Belongs to the binding-protein-dependent transport system permease family.</text>
</comment>
<protein>
    <submittedName>
        <fullName evidence="9">Carbohydrate ABC transporter permease</fullName>
    </submittedName>
</protein>
<dbReference type="InterPro" id="IPR050901">
    <property type="entry name" value="BP-dep_ABC_trans_perm"/>
</dbReference>
<evidence type="ECO:0000256" key="7">
    <source>
        <dbReference type="RuleBase" id="RU363032"/>
    </source>
</evidence>
<evidence type="ECO:0000313" key="10">
    <source>
        <dbReference type="Proteomes" id="UP001220964"/>
    </source>
</evidence>
<dbReference type="RefSeq" id="WP_275566143.1">
    <property type="nucleotide sequence ID" value="NZ_JARGYC010000008.1"/>
</dbReference>
<keyword evidence="5 7" id="KW-1133">Transmembrane helix</keyword>
<evidence type="ECO:0000256" key="4">
    <source>
        <dbReference type="ARBA" id="ARBA00022692"/>
    </source>
</evidence>
<dbReference type="InterPro" id="IPR035906">
    <property type="entry name" value="MetI-like_sf"/>
</dbReference>
<organism evidence="9 10">
    <name type="scientific">Psychromarinibacter sediminicola</name>
    <dbReference type="NCBI Taxonomy" id="3033385"/>
    <lineage>
        <taxon>Bacteria</taxon>
        <taxon>Pseudomonadati</taxon>
        <taxon>Pseudomonadota</taxon>
        <taxon>Alphaproteobacteria</taxon>
        <taxon>Rhodobacterales</taxon>
        <taxon>Paracoccaceae</taxon>
        <taxon>Psychromarinibacter</taxon>
    </lineage>
</organism>
<feature type="transmembrane region" description="Helical" evidence="7">
    <location>
        <begin position="109"/>
        <end position="131"/>
    </location>
</feature>
<dbReference type="CDD" id="cd06261">
    <property type="entry name" value="TM_PBP2"/>
    <property type="match status" value="1"/>
</dbReference>
<keyword evidence="10" id="KW-1185">Reference proteome</keyword>
<dbReference type="InterPro" id="IPR000515">
    <property type="entry name" value="MetI-like"/>
</dbReference>
<dbReference type="Pfam" id="PF00528">
    <property type="entry name" value="BPD_transp_1"/>
    <property type="match status" value="1"/>
</dbReference>
<dbReference type="Gene3D" id="1.10.3720.10">
    <property type="entry name" value="MetI-like"/>
    <property type="match status" value="1"/>
</dbReference>
<dbReference type="GO" id="GO:0005886">
    <property type="term" value="C:plasma membrane"/>
    <property type="evidence" value="ECO:0007669"/>
    <property type="project" value="UniProtKB-SubCell"/>
</dbReference>
<evidence type="ECO:0000256" key="5">
    <source>
        <dbReference type="ARBA" id="ARBA00022989"/>
    </source>
</evidence>
<sequence length="277" mass="30296">MSGKSARKGFLGGHLVAWGYALIIVGPMFWILSNSFKRQIDILMGTGFATPILDNYRTLLFSRQSDFLMNLWNSALVGVVSTVIVLVIATLAAFTVVRLEPPKWATFLLLGWALVFHMLPTLTFVGSWYVMFSNLGLHGTYTAVILTHIVHALPQTVFLMVGFLLNIPNDLIQAARMDGCSYGQVFRRIVLPLSFGGMAAAGALAFIQSWSDFAIALNLTDQDTMTAPVAIATFAQEHQIRYGEMASASVLSMVPALILILFGQRYVVRGLMAGAVK</sequence>
<dbReference type="PANTHER" id="PTHR32243:SF18">
    <property type="entry name" value="INNER MEMBRANE ABC TRANSPORTER PERMEASE PROTEIN YCJP"/>
    <property type="match status" value="1"/>
</dbReference>
<evidence type="ECO:0000313" key="9">
    <source>
        <dbReference type="EMBL" id="MDF0599997.1"/>
    </source>
</evidence>
<gene>
    <name evidence="9" type="ORF">P1J78_04565</name>
</gene>
<comment type="subcellular location">
    <subcellularLocation>
        <location evidence="1 7">Cell membrane</location>
        <topology evidence="1 7">Multi-pass membrane protein</topology>
    </subcellularLocation>
</comment>
<dbReference type="PROSITE" id="PS50928">
    <property type="entry name" value="ABC_TM1"/>
    <property type="match status" value="1"/>
</dbReference>
<feature type="transmembrane region" description="Helical" evidence="7">
    <location>
        <begin position="245"/>
        <end position="262"/>
    </location>
</feature>